<name>A0A2A6RQ45_9CHLR</name>
<evidence type="ECO:0000313" key="2">
    <source>
        <dbReference type="Proteomes" id="UP000220527"/>
    </source>
</evidence>
<dbReference type="Proteomes" id="UP000220527">
    <property type="component" value="Unassembled WGS sequence"/>
</dbReference>
<sequence length="128" mass="13762">MRQRFARERGHAEATQPPPLLLMVTPTASMWPDLFPLLAPASGVQVVLILGDQAPLATLRAACHRLPVIETPDLRYPALPDAFRPAGLPTVRMGQAMAWLPGGQTVWRGLPPLVETPPMRGDAAEGTG</sequence>
<evidence type="ECO:0000313" key="1">
    <source>
        <dbReference type="EMBL" id="PDW05066.1"/>
    </source>
</evidence>
<gene>
    <name evidence="1" type="ORF">CJ255_00295</name>
</gene>
<protein>
    <submittedName>
        <fullName evidence="1">Uncharacterized protein</fullName>
    </submittedName>
</protein>
<dbReference type="EMBL" id="NQWI01000001">
    <property type="protein sequence ID" value="PDW05066.1"/>
    <property type="molecule type" value="Genomic_DNA"/>
</dbReference>
<accession>A0A2A6RQ45</accession>
<organism evidence="1 2">
    <name type="scientific">Candidatus Viridilinea mediisalina</name>
    <dbReference type="NCBI Taxonomy" id="2024553"/>
    <lineage>
        <taxon>Bacteria</taxon>
        <taxon>Bacillati</taxon>
        <taxon>Chloroflexota</taxon>
        <taxon>Chloroflexia</taxon>
        <taxon>Chloroflexales</taxon>
        <taxon>Chloroflexineae</taxon>
        <taxon>Oscillochloridaceae</taxon>
        <taxon>Candidatus Viridilinea</taxon>
    </lineage>
</organism>
<comment type="caution">
    <text evidence="1">The sequence shown here is derived from an EMBL/GenBank/DDBJ whole genome shotgun (WGS) entry which is preliminary data.</text>
</comment>
<proteinExistence type="predicted"/>
<dbReference type="AlphaFoldDB" id="A0A2A6RQ45"/>
<reference evidence="2" key="1">
    <citation type="submission" date="2017-08" db="EMBL/GenBank/DDBJ databases">
        <authorList>
            <person name="Grouzdev D.S."/>
            <person name="Gaisin V.A."/>
            <person name="Rysina M.S."/>
            <person name="Gorlenko V.M."/>
        </authorList>
    </citation>
    <scope>NUCLEOTIDE SEQUENCE [LARGE SCALE GENOMIC DNA]</scope>
    <source>
        <strain evidence="2">Kir15-3F</strain>
    </source>
</reference>
<keyword evidence="2" id="KW-1185">Reference proteome</keyword>